<keyword evidence="3" id="KW-0233">DNA recombination</keyword>
<evidence type="ECO:0000313" key="4">
    <source>
        <dbReference type="EMBL" id="TGV03579.1"/>
    </source>
</evidence>
<dbReference type="GO" id="GO:0006310">
    <property type="term" value="P:DNA recombination"/>
    <property type="evidence" value="ECO:0007669"/>
    <property type="project" value="UniProtKB-KW"/>
</dbReference>
<dbReference type="InterPro" id="IPR050090">
    <property type="entry name" value="Tyrosine_recombinase_XerCD"/>
</dbReference>
<dbReference type="InterPro" id="IPR013762">
    <property type="entry name" value="Integrase-like_cat_sf"/>
</dbReference>
<evidence type="ECO:0000256" key="3">
    <source>
        <dbReference type="ARBA" id="ARBA00023172"/>
    </source>
</evidence>
<keyword evidence="5" id="KW-1185">Reference proteome</keyword>
<keyword evidence="2" id="KW-0238">DNA-binding</keyword>
<dbReference type="AlphaFoldDB" id="A0A4S1DZI9"/>
<dbReference type="Gene3D" id="1.10.443.10">
    <property type="entry name" value="Intergrase catalytic core"/>
    <property type="match status" value="1"/>
</dbReference>
<reference evidence="4 5" key="1">
    <citation type="submission" date="2019-04" db="EMBL/GenBank/DDBJ databases">
        <authorList>
            <person name="Liu A."/>
        </authorList>
    </citation>
    <scope>NUCLEOTIDE SEQUENCE [LARGE SCALE GENOMIC DNA]</scope>
    <source>
        <strain evidence="4 5">RZ03</strain>
    </source>
</reference>
<dbReference type="GO" id="GO:0003677">
    <property type="term" value="F:DNA binding"/>
    <property type="evidence" value="ECO:0007669"/>
    <property type="project" value="UniProtKB-KW"/>
</dbReference>
<dbReference type="EMBL" id="SRSO01000006">
    <property type="protein sequence ID" value="TGV03579.1"/>
    <property type="molecule type" value="Genomic_DNA"/>
</dbReference>
<evidence type="ECO:0000256" key="2">
    <source>
        <dbReference type="ARBA" id="ARBA00023125"/>
    </source>
</evidence>
<dbReference type="Proteomes" id="UP000307602">
    <property type="component" value="Unassembled WGS sequence"/>
</dbReference>
<dbReference type="PANTHER" id="PTHR30349">
    <property type="entry name" value="PHAGE INTEGRASE-RELATED"/>
    <property type="match status" value="1"/>
</dbReference>
<dbReference type="Gene3D" id="1.10.150.130">
    <property type="match status" value="1"/>
</dbReference>
<sequence length="453" mass="52747">MKRKKLPPSGKHKGMYIFCSKCMKHFSWTQKKTKIKEGNLTNVEPECGENKKRLSSCKFMHRQQYKARINVPGTKSKMTRTFDVDNYNDAVIKAIEFENEMLSDFKPTEVNSASRNIRNRHYLFDSEVKYLDFLDNVGVPEHQKVIRTDKHIKEVQKSLELFNEALSLAKINKKMILLNQISDDHVGYFHSYLLNNKGYANKTYNNKIKALRSFFKWTIDNFDLKVANPFDRVRSRSVSIRKDTITKKEFKDLLDIISPENGHTTTGIKNPKARNRYKPYLKDGIELALHTGGRREEIVELKWNMIQTIEDEPIYIAINNYKVERQLGEGFNDNVIPKIIPITRSLLKLLHRMGYETRKGRDEYLLSPDRAQTSAYAIMDNLSKGFSHFYNQLNTGRELHLKSLRKTYLTYLNSALSGDTKKLSSHSTDDILSKHYIDEKVINKAVKNVDIFG</sequence>
<protein>
    <submittedName>
        <fullName evidence="4">Uncharacterized protein</fullName>
    </submittedName>
</protein>
<name>A0A4S1DZI9_9FLAO</name>
<dbReference type="InterPro" id="IPR011010">
    <property type="entry name" value="DNA_brk_join_enz"/>
</dbReference>
<dbReference type="PANTHER" id="PTHR30349:SF41">
    <property type="entry name" value="INTEGRASE_RECOMBINASE PROTEIN MJ0367-RELATED"/>
    <property type="match status" value="1"/>
</dbReference>
<proteinExistence type="inferred from homology"/>
<comment type="caution">
    <text evidence="4">The sequence shown here is derived from an EMBL/GenBank/DDBJ whole genome shotgun (WGS) entry which is preliminary data.</text>
</comment>
<organism evidence="4 5">
    <name type="scientific">Flavivirga rizhaonensis</name>
    <dbReference type="NCBI Taxonomy" id="2559571"/>
    <lineage>
        <taxon>Bacteria</taxon>
        <taxon>Pseudomonadati</taxon>
        <taxon>Bacteroidota</taxon>
        <taxon>Flavobacteriia</taxon>
        <taxon>Flavobacteriales</taxon>
        <taxon>Flavobacteriaceae</taxon>
        <taxon>Flavivirga</taxon>
    </lineage>
</organism>
<dbReference type="GO" id="GO:0015074">
    <property type="term" value="P:DNA integration"/>
    <property type="evidence" value="ECO:0007669"/>
    <property type="project" value="InterPro"/>
</dbReference>
<accession>A0A4S1DZI9</accession>
<comment type="similarity">
    <text evidence="1">Belongs to the 'phage' integrase family.</text>
</comment>
<dbReference type="InterPro" id="IPR010998">
    <property type="entry name" value="Integrase_recombinase_N"/>
</dbReference>
<dbReference type="OrthoDB" id="1314641at2"/>
<gene>
    <name evidence="4" type="ORF">EM932_06000</name>
</gene>
<evidence type="ECO:0000256" key="1">
    <source>
        <dbReference type="ARBA" id="ARBA00008857"/>
    </source>
</evidence>
<evidence type="ECO:0000313" key="5">
    <source>
        <dbReference type="Proteomes" id="UP000307602"/>
    </source>
</evidence>
<dbReference type="RefSeq" id="WP_135876273.1">
    <property type="nucleotide sequence ID" value="NZ_SRSO01000006.1"/>
</dbReference>
<dbReference type="SUPFAM" id="SSF56349">
    <property type="entry name" value="DNA breaking-rejoining enzymes"/>
    <property type="match status" value="1"/>
</dbReference>